<organism evidence="5 6">
    <name type="scientific">Candidatus Fimiplasma intestinipullorum</name>
    <dbReference type="NCBI Taxonomy" id="2840825"/>
    <lineage>
        <taxon>Bacteria</taxon>
        <taxon>Bacillati</taxon>
        <taxon>Bacillota</taxon>
        <taxon>Clostridia</taxon>
        <taxon>Eubacteriales</taxon>
        <taxon>Candidatus Fimiplasma</taxon>
    </lineage>
</organism>
<dbReference type="Pfam" id="PF00004">
    <property type="entry name" value="AAA"/>
    <property type="match status" value="1"/>
</dbReference>
<keyword evidence="2" id="KW-0547">Nucleotide-binding</keyword>
<gene>
    <name evidence="5" type="ORF">IAD15_07875</name>
</gene>
<dbReference type="Proteomes" id="UP000824175">
    <property type="component" value="Unassembled WGS sequence"/>
</dbReference>
<dbReference type="PANTHER" id="PTHR43392:SF2">
    <property type="entry name" value="AAA-TYPE ATPASE FAMILY PROTEIN _ ANKYRIN REPEAT FAMILY PROTEIN"/>
    <property type="match status" value="1"/>
</dbReference>
<evidence type="ECO:0000256" key="1">
    <source>
        <dbReference type="ARBA" id="ARBA00010378"/>
    </source>
</evidence>
<dbReference type="CDD" id="cd00009">
    <property type="entry name" value="AAA"/>
    <property type="match status" value="1"/>
</dbReference>
<keyword evidence="3" id="KW-0067">ATP-binding</keyword>
<proteinExistence type="inferred from homology"/>
<dbReference type="PRINTS" id="PR00819">
    <property type="entry name" value="CBXCFQXSUPER"/>
</dbReference>
<dbReference type="InterPro" id="IPR041627">
    <property type="entry name" value="AAA_lid_6"/>
</dbReference>
<dbReference type="Pfam" id="PF17866">
    <property type="entry name" value="AAA_lid_6"/>
    <property type="match status" value="1"/>
</dbReference>
<dbReference type="SUPFAM" id="SSF52540">
    <property type="entry name" value="P-loop containing nucleoside triphosphate hydrolases"/>
    <property type="match status" value="2"/>
</dbReference>
<comment type="caution">
    <text evidence="5">The sequence shown here is derived from an EMBL/GenBank/DDBJ whole genome shotgun (WGS) entry which is preliminary data.</text>
</comment>
<dbReference type="InterPro" id="IPR003959">
    <property type="entry name" value="ATPase_AAA_core"/>
</dbReference>
<accession>A0A9D1HNL4</accession>
<dbReference type="PANTHER" id="PTHR43392">
    <property type="entry name" value="AAA-TYPE ATPASE FAMILY PROTEIN / ANKYRIN REPEAT FAMILY PROTEIN"/>
    <property type="match status" value="1"/>
</dbReference>
<sequence>MPRQYRSLYDDFFTSVSKTDQLKKEMDALSSQMHAIIQENNQTEDLPEVSLHPVIAQDKMLQSLRHFLQNKPTATLRSVLVCGPKGVGKHSAIRQETLKAYLDKHVQHKEPLILNLALYQDIQLFYQDIYGLLNEPQAVIVLENLTLAPPSLQRALGELISQGSLSLPKRYLANQGKLVEASQVLDSQLISRLYAKGQWLILVEDLTRDQAISRLGNQLTSQLDEIIEASPLDLKTRQTLLSTLLQQLTSEHPQLEISASAYKALEESYDPQEGMHSYLKVLKQLDKWFQSRSGKLRYANGQWWLDDQLLSPDLVTDYALADELDQIVGLQEVKDYLFNLDQLVTMNERRQRQGLKTTPLNLHMIFSGNPGTGKTTIARLFGRYLKSKGLVSNGQLIEVARQDLVASYAGQTAPKTKAVIDASLGGILFIDEAYSLYRGKEDSFGLEAIDTLVKYMEDYRDQFVCILAGYEKEMQTFLTANSGLASRFSRTLHFADYSPSELVRITCKLAQDKDYQLTESAQCYLEDDYAHQPSLQGNGRLARNVLEDAILHQAARLAKDPDADLTLLEVADFADKKAES</sequence>
<dbReference type="InterPro" id="IPR000641">
    <property type="entry name" value="CbxX/CfxQ"/>
</dbReference>
<dbReference type="InterPro" id="IPR003593">
    <property type="entry name" value="AAA+_ATPase"/>
</dbReference>
<protein>
    <submittedName>
        <fullName evidence="5">AAA family ATPase</fullName>
    </submittedName>
</protein>
<comment type="similarity">
    <text evidence="1">Belongs to the CbxX/CfxQ family.</text>
</comment>
<evidence type="ECO:0000313" key="6">
    <source>
        <dbReference type="Proteomes" id="UP000824175"/>
    </source>
</evidence>
<evidence type="ECO:0000256" key="3">
    <source>
        <dbReference type="ARBA" id="ARBA00022840"/>
    </source>
</evidence>
<dbReference type="InterPro" id="IPR050773">
    <property type="entry name" value="CbxX/CfxQ_RuBisCO_ESX"/>
</dbReference>
<dbReference type="InterPro" id="IPR027417">
    <property type="entry name" value="P-loop_NTPase"/>
</dbReference>
<reference evidence="5" key="2">
    <citation type="journal article" date="2021" name="PeerJ">
        <title>Extensive microbial diversity within the chicken gut microbiome revealed by metagenomics and culture.</title>
        <authorList>
            <person name="Gilroy R."/>
            <person name="Ravi A."/>
            <person name="Getino M."/>
            <person name="Pursley I."/>
            <person name="Horton D.L."/>
            <person name="Alikhan N.F."/>
            <person name="Baker D."/>
            <person name="Gharbi K."/>
            <person name="Hall N."/>
            <person name="Watson M."/>
            <person name="Adriaenssens E.M."/>
            <person name="Foster-Nyarko E."/>
            <person name="Jarju S."/>
            <person name="Secka A."/>
            <person name="Antonio M."/>
            <person name="Oren A."/>
            <person name="Chaudhuri R.R."/>
            <person name="La Ragione R."/>
            <person name="Hildebrand F."/>
            <person name="Pallen M.J."/>
        </authorList>
    </citation>
    <scope>NUCLEOTIDE SEQUENCE</scope>
    <source>
        <strain evidence="5">CHK195-11698</strain>
    </source>
</reference>
<dbReference type="Gene3D" id="1.10.8.60">
    <property type="match status" value="1"/>
</dbReference>
<dbReference type="AlphaFoldDB" id="A0A9D1HNL4"/>
<feature type="domain" description="AAA+ ATPase" evidence="4">
    <location>
        <begin position="360"/>
        <end position="498"/>
    </location>
</feature>
<dbReference type="FunFam" id="3.40.50.300:FF:000216">
    <property type="entry name" value="Type VII secretion ATPase EccA"/>
    <property type="match status" value="1"/>
</dbReference>
<evidence type="ECO:0000256" key="2">
    <source>
        <dbReference type="ARBA" id="ARBA00022741"/>
    </source>
</evidence>
<reference evidence="5" key="1">
    <citation type="submission" date="2020-10" db="EMBL/GenBank/DDBJ databases">
        <authorList>
            <person name="Gilroy R."/>
        </authorList>
    </citation>
    <scope>NUCLEOTIDE SEQUENCE</scope>
    <source>
        <strain evidence="5">CHK195-11698</strain>
    </source>
</reference>
<evidence type="ECO:0000313" key="5">
    <source>
        <dbReference type="EMBL" id="HIU13970.1"/>
    </source>
</evidence>
<dbReference type="SMART" id="SM00382">
    <property type="entry name" value="AAA"/>
    <property type="match status" value="1"/>
</dbReference>
<evidence type="ECO:0000259" key="4">
    <source>
        <dbReference type="SMART" id="SM00382"/>
    </source>
</evidence>
<dbReference type="GO" id="GO:0016887">
    <property type="term" value="F:ATP hydrolysis activity"/>
    <property type="evidence" value="ECO:0007669"/>
    <property type="project" value="InterPro"/>
</dbReference>
<dbReference type="EMBL" id="DVMJ01000065">
    <property type="protein sequence ID" value="HIU13970.1"/>
    <property type="molecule type" value="Genomic_DNA"/>
</dbReference>
<dbReference type="Gene3D" id="3.40.50.300">
    <property type="entry name" value="P-loop containing nucleotide triphosphate hydrolases"/>
    <property type="match status" value="1"/>
</dbReference>
<name>A0A9D1HNL4_9FIRM</name>
<dbReference type="GO" id="GO:0005524">
    <property type="term" value="F:ATP binding"/>
    <property type="evidence" value="ECO:0007669"/>
    <property type="project" value="UniProtKB-KW"/>
</dbReference>